<dbReference type="GO" id="GO:0046654">
    <property type="term" value="P:tetrahydrofolate biosynthetic process"/>
    <property type="evidence" value="ECO:0007669"/>
    <property type="project" value="UniProtKB-UniPathway"/>
</dbReference>
<keyword evidence="4 8" id="KW-0554">One-carbon metabolism</keyword>
<keyword evidence="6 8" id="KW-0560">Oxidoreductase</keyword>
<accession>A0A517YRD3</accession>
<comment type="function">
    <text evidence="7 8">Key enzyme in folate metabolism. Catalyzes an essential reaction for de novo glycine and purine synthesis, and for DNA precursor synthesis.</text>
</comment>
<dbReference type="GO" id="GO:0070401">
    <property type="term" value="F:NADP+ binding"/>
    <property type="evidence" value="ECO:0007669"/>
    <property type="project" value="UniProtKB-ARBA"/>
</dbReference>
<protein>
    <recommendedName>
        <fullName evidence="3 8">Dihydrofolate reductase</fullName>
        <ecNumber evidence="3 8">1.5.1.3</ecNumber>
    </recommendedName>
</protein>
<feature type="domain" description="DHFR" evidence="10">
    <location>
        <begin position="3"/>
        <end position="170"/>
    </location>
</feature>
<dbReference type="InterPro" id="IPR024072">
    <property type="entry name" value="DHFR-like_dom_sf"/>
</dbReference>
<dbReference type="KEGG" id="pcor:KS4_08230"/>
<proteinExistence type="inferred from homology"/>
<name>A0A517YRD3_9BACT</name>
<dbReference type="SUPFAM" id="SSF53597">
    <property type="entry name" value="Dihydrofolate reductase-like"/>
    <property type="match status" value="1"/>
</dbReference>
<dbReference type="GO" id="GO:0005829">
    <property type="term" value="C:cytosol"/>
    <property type="evidence" value="ECO:0007669"/>
    <property type="project" value="TreeGrafter"/>
</dbReference>
<evidence type="ECO:0000256" key="4">
    <source>
        <dbReference type="ARBA" id="ARBA00022563"/>
    </source>
</evidence>
<dbReference type="InterPro" id="IPR012259">
    <property type="entry name" value="DHFR"/>
</dbReference>
<dbReference type="InterPro" id="IPR017925">
    <property type="entry name" value="DHFR_CS"/>
</dbReference>
<dbReference type="PROSITE" id="PS51330">
    <property type="entry name" value="DHFR_2"/>
    <property type="match status" value="1"/>
</dbReference>
<reference evidence="11 12" key="1">
    <citation type="submission" date="2019-02" db="EMBL/GenBank/DDBJ databases">
        <title>Deep-cultivation of Planctomycetes and their phenomic and genomic characterization uncovers novel biology.</title>
        <authorList>
            <person name="Wiegand S."/>
            <person name="Jogler M."/>
            <person name="Boedeker C."/>
            <person name="Pinto D."/>
            <person name="Vollmers J."/>
            <person name="Rivas-Marin E."/>
            <person name="Kohn T."/>
            <person name="Peeters S.H."/>
            <person name="Heuer A."/>
            <person name="Rast P."/>
            <person name="Oberbeckmann S."/>
            <person name="Bunk B."/>
            <person name="Jeske O."/>
            <person name="Meyerdierks A."/>
            <person name="Storesund J.E."/>
            <person name="Kallscheuer N."/>
            <person name="Luecker S."/>
            <person name="Lage O.M."/>
            <person name="Pohl T."/>
            <person name="Merkel B.J."/>
            <person name="Hornburger P."/>
            <person name="Mueller R.-W."/>
            <person name="Bruemmer F."/>
            <person name="Labrenz M."/>
            <person name="Spormann A.M."/>
            <person name="Op den Camp H."/>
            <person name="Overmann J."/>
            <person name="Amann R."/>
            <person name="Jetten M.S.M."/>
            <person name="Mascher T."/>
            <person name="Medema M.H."/>
            <person name="Devos D.P."/>
            <person name="Kaster A.-K."/>
            <person name="Ovreas L."/>
            <person name="Rohde M."/>
            <person name="Galperin M.Y."/>
            <person name="Jogler C."/>
        </authorList>
    </citation>
    <scope>NUCLEOTIDE SEQUENCE [LARGE SCALE GENOMIC DNA]</scope>
    <source>
        <strain evidence="11 12">KS4</strain>
    </source>
</reference>
<dbReference type="PANTHER" id="PTHR48069">
    <property type="entry name" value="DIHYDROFOLATE REDUCTASE"/>
    <property type="match status" value="1"/>
</dbReference>
<keyword evidence="5 8" id="KW-0521">NADP</keyword>
<organism evidence="11 12">
    <name type="scientific">Poriferisphaera corsica</name>
    <dbReference type="NCBI Taxonomy" id="2528020"/>
    <lineage>
        <taxon>Bacteria</taxon>
        <taxon>Pseudomonadati</taxon>
        <taxon>Planctomycetota</taxon>
        <taxon>Phycisphaerae</taxon>
        <taxon>Phycisphaerales</taxon>
        <taxon>Phycisphaeraceae</taxon>
        <taxon>Poriferisphaera</taxon>
    </lineage>
</organism>
<dbReference type="GO" id="GO:0046655">
    <property type="term" value="P:folic acid metabolic process"/>
    <property type="evidence" value="ECO:0007669"/>
    <property type="project" value="TreeGrafter"/>
</dbReference>
<dbReference type="CDD" id="cd00209">
    <property type="entry name" value="DHFR"/>
    <property type="match status" value="1"/>
</dbReference>
<dbReference type="FunFam" id="3.40.430.10:FF:000001">
    <property type="entry name" value="Dihydrofolate reductase"/>
    <property type="match status" value="1"/>
</dbReference>
<evidence type="ECO:0000256" key="2">
    <source>
        <dbReference type="ARBA" id="ARBA00009539"/>
    </source>
</evidence>
<evidence type="ECO:0000256" key="6">
    <source>
        <dbReference type="ARBA" id="ARBA00023002"/>
    </source>
</evidence>
<dbReference type="InterPro" id="IPR001796">
    <property type="entry name" value="DHFR_dom"/>
</dbReference>
<dbReference type="PROSITE" id="PS00075">
    <property type="entry name" value="DHFR_1"/>
    <property type="match status" value="1"/>
</dbReference>
<evidence type="ECO:0000259" key="10">
    <source>
        <dbReference type="PROSITE" id="PS51330"/>
    </source>
</evidence>
<comment type="catalytic activity">
    <reaction evidence="8">
        <text>(6S)-5,6,7,8-tetrahydrofolate + NADP(+) = 7,8-dihydrofolate + NADPH + H(+)</text>
        <dbReference type="Rhea" id="RHEA:15009"/>
        <dbReference type="ChEBI" id="CHEBI:15378"/>
        <dbReference type="ChEBI" id="CHEBI:57451"/>
        <dbReference type="ChEBI" id="CHEBI:57453"/>
        <dbReference type="ChEBI" id="CHEBI:57783"/>
        <dbReference type="ChEBI" id="CHEBI:58349"/>
        <dbReference type="EC" id="1.5.1.3"/>
    </reaction>
</comment>
<dbReference type="PIRSF" id="PIRSF000194">
    <property type="entry name" value="DHFR"/>
    <property type="match status" value="1"/>
</dbReference>
<evidence type="ECO:0000256" key="8">
    <source>
        <dbReference type="PIRNR" id="PIRNR000194"/>
    </source>
</evidence>
<keyword evidence="12" id="KW-1185">Reference proteome</keyword>
<dbReference type="Proteomes" id="UP000317369">
    <property type="component" value="Chromosome"/>
</dbReference>
<dbReference type="PANTHER" id="PTHR48069:SF3">
    <property type="entry name" value="DIHYDROFOLATE REDUCTASE"/>
    <property type="match status" value="1"/>
</dbReference>
<evidence type="ECO:0000313" key="11">
    <source>
        <dbReference type="EMBL" id="QDU32788.1"/>
    </source>
</evidence>
<dbReference type="Pfam" id="PF00186">
    <property type="entry name" value="DHFR_1"/>
    <property type="match status" value="1"/>
</dbReference>
<evidence type="ECO:0000256" key="3">
    <source>
        <dbReference type="ARBA" id="ARBA00012856"/>
    </source>
</evidence>
<comment type="similarity">
    <text evidence="2 8 9">Belongs to the dihydrofolate reductase family.</text>
</comment>
<dbReference type="Gene3D" id="3.40.430.10">
    <property type="entry name" value="Dihydrofolate Reductase, subunit A"/>
    <property type="match status" value="1"/>
</dbReference>
<evidence type="ECO:0000256" key="1">
    <source>
        <dbReference type="ARBA" id="ARBA00004903"/>
    </source>
</evidence>
<dbReference type="PRINTS" id="PR00070">
    <property type="entry name" value="DHFR"/>
</dbReference>
<dbReference type="EC" id="1.5.1.3" evidence="3 8"/>
<evidence type="ECO:0000313" key="12">
    <source>
        <dbReference type="Proteomes" id="UP000317369"/>
    </source>
</evidence>
<dbReference type="GO" id="GO:0006730">
    <property type="term" value="P:one-carbon metabolic process"/>
    <property type="evidence" value="ECO:0007669"/>
    <property type="project" value="UniProtKB-KW"/>
</dbReference>
<evidence type="ECO:0000256" key="9">
    <source>
        <dbReference type="RuleBase" id="RU004474"/>
    </source>
</evidence>
<dbReference type="UniPathway" id="UPA00077">
    <property type="reaction ID" value="UER00158"/>
</dbReference>
<dbReference type="AlphaFoldDB" id="A0A517YRD3"/>
<dbReference type="GO" id="GO:0004146">
    <property type="term" value="F:dihydrofolate reductase activity"/>
    <property type="evidence" value="ECO:0007669"/>
    <property type="project" value="UniProtKB-EC"/>
</dbReference>
<dbReference type="RefSeq" id="WP_315851389.1">
    <property type="nucleotide sequence ID" value="NZ_CP036425.1"/>
</dbReference>
<gene>
    <name evidence="11" type="primary">dfrA</name>
    <name evidence="11" type="ORF">KS4_08230</name>
</gene>
<comment type="pathway">
    <text evidence="1 8">Cofactor biosynthesis; tetrahydrofolate biosynthesis; 5,6,7,8-tetrahydrofolate from 7,8-dihydrofolate: step 1/1.</text>
</comment>
<evidence type="ECO:0000256" key="7">
    <source>
        <dbReference type="ARBA" id="ARBA00025067"/>
    </source>
</evidence>
<sequence>MKPLSLIVAMSENRVIGREGDLPWHLPDDMKWFVNKTKGHQVIMGRANFDSIGNKPLPNRHNIILTRDKNYSLTEEAMATGEITVVQSMQDAINIAQSQDDEPFIIGGEQIYKAALPFVTRMYITLVHTHVEGDRFFPNFNPSDFEVTEKTEHPADDRHIYPFTFITYERSS</sequence>
<dbReference type="EMBL" id="CP036425">
    <property type="protein sequence ID" value="QDU32788.1"/>
    <property type="molecule type" value="Genomic_DNA"/>
</dbReference>
<dbReference type="GO" id="GO:0046452">
    <property type="term" value="P:dihydrofolate metabolic process"/>
    <property type="evidence" value="ECO:0007669"/>
    <property type="project" value="TreeGrafter"/>
</dbReference>
<evidence type="ECO:0000256" key="5">
    <source>
        <dbReference type="ARBA" id="ARBA00022857"/>
    </source>
</evidence>